<sequence length="588" mass="65904">MTNLGDKNPEVQKAFKEGSFSVQLTSSNPFGRIPVDQTTEVTVNKDTQNPGGTTRFSLKHATVQRYYLTAEYRSAFLGQLRNMVQGSNSATQHTELQSSRIKKDEQAVSSIVDLIQGWVNPFSESQDLISISTAKKAPREIATDLKTAHAVGEKCYAKFKEERMENTLQIRKFHDPLKTNKLKTFSDMNKKKQLKTNNRSIILKADSYCTITKLADGCHPFTPSWTTSVVLLTPDGLLRKTNKASLASLLQKNVQVCEEVPVNSAAVIDGMSLVQRLKGDQLTFGDVAMTVLSMVMKEGVQCNRIDVVFDTYKELSIKNSERQLRGEESGHHLVSITSTQIVRQWRNFLTRVSNKTSLITFIVNEWRKEACRQKLEEKLLYANAGDTCYRITAEGSEEVPTLKSQQEEADGRLLLHASHAANEGFNSVLVFSEDTDVFIMSLAFSNEIGASLFMKSGTRTRTKVIDITKKCMCRGVLGMHAFNGCDTESAFAGKGKAQALKILKKNTRSREALTELGKEWDLPPELTEKLEELTCLLYSSNTVTTKVNELRYQLFCSRRGEIESHQLPPCRDCLVKHAKSRLNLNGLE</sequence>
<name>A0AAD9PQT2_ACRCE</name>
<proteinExistence type="predicted"/>
<reference evidence="1" key="2">
    <citation type="journal article" date="2023" name="Science">
        <title>Genomic signatures of disease resistance in endangered staghorn corals.</title>
        <authorList>
            <person name="Vollmer S.V."/>
            <person name="Selwyn J.D."/>
            <person name="Despard B.A."/>
            <person name="Roesel C.L."/>
        </authorList>
    </citation>
    <scope>NUCLEOTIDE SEQUENCE</scope>
    <source>
        <strain evidence="1">K2</strain>
    </source>
</reference>
<organism evidence="1 2">
    <name type="scientific">Acropora cervicornis</name>
    <name type="common">Staghorn coral</name>
    <dbReference type="NCBI Taxonomy" id="6130"/>
    <lineage>
        <taxon>Eukaryota</taxon>
        <taxon>Metazoa</taxon>
        <taxon>Cnidaria</taxon>
        <taxon>Anthozoa</taxon>
        <taxon>Hexacorallia</taxon>
        <taxon>Scleractinia</taxon>
        <taxon>Astrocoeniina</taxon>
        <taxon>Acroporidae</taxon>
        <taxon>Acropora</taxon>
    </lineage>
</organism>
<dbReference type="AlphaFoldDB" id="A0AAD9PQT2"/>
<gene>
    <name evidence="1" type="ORF">P5673_033050</name>
</gene>
<keyword evidence="2" id="KW-1185">Reference proteome</keyword>
<accession>A0AAD9PQT2</accession>
<protein>
    <submittedName>
        <fullName evidence="1">Uncharacterized protein</fullName>
    </submittedName>
</protein>
<comment type="caution">
    <text evidence="1">The sequence shown here is derived from an EMBL/GenBank/DDBJ whole genome shotgun (WGS) entry which is preliminary data.</text>
</comment>
<dbReference type="EMBL" id="JARQWQ010000208">
    <property type="protein sequence ID" value="KAK2547165.1"/>
    <property type="molecule type" value="Genomic_DNA"/>
</dbReference>
<evidence type="ECO:0000313" key="1">
    <source>
        <dbReference type="EMBL" id="KAK2547165.1"/>
    </source>
</evidence>
<dbReference type="PANTHER" id="PTHR46704">
    <property type="entry name" value="CXC DOMAIN-CONTAINING PROTEIN-RELATED"/>
    <property type="match status" value="1"/>
</dbReference>
<dbReference type="PANTHER" id="PTHR46704:SF9">
    <property type="entry name" value="BHLH DOMAIN-CONTAINING PROTEIN"/>
    <property type="match status" value="1"/>
</dbReference>
<evidence type="ECO:0000313" key="2">
    <source>
        <dbReference type="Proteomes" id="UP001249851"/>
    </source>
</evidence>
<dbReference type="Proteomes" id="UP001249851">
    <property type="component" value="Unassembled WGS sequence"/>
</dbReference>
<reference evidence="1" key="1">
    <citation type="journal article" date="2023" name="G3 (Bethesda)">
        <title>Whole genome assembly and annotation of the endangered Caribbean coral Acropora cervicornis.</title>
        <authorList>
            <person name="Selwyn J.D."/>
            <person name="Vollmer S.V."/>
        </authorList>
    </citation>
    <scope>NUCLEOTIDE SEQUENCE</scope>
    <source>
        <strain evidence="1">K2</strain>
    </source>
</reference>